<evidence type="ECO:0000256" key="2">
    <source>
        <dbReference type="SAM" id="MobiDB-lite"/>
    </source>
</evidence>
<dbReference type="STRING" id="1841481.ENSSLDP00000013553"/>
<feature type="compositionally biased region" description="Basic and acidic residues" evidence="2">
    <location>
        <begin position="141"/>
        <end position="151"/>
    </location>
</feature>
<dbReference type="InterPro" id="IPR039594">
    <property type="entry name" value="FBXO34/46"/>
</dbReference>
<dbReference type="OrthoDB" id="10052741at2759"/>
<feature type="compositionally biased region" description="Low complexity" evidence="2">
    <location>
        <begin position="200"/>
        <end position="212"/>
    </location>
</feature>
<keyword evidence="1" id="KW-0833">Ubl conjugation pathway</keyword>
<dbReference type="Ensembl" id="ENSSLDT00000014055.1">
    <property type="protein sequence ID" value="ENSSLDP00000013553.1"/>
    <property type="gene ID" value="ENSSLDG00000010801.1"/>
</dbReference>
<dbReference type="RefSeq" id="XP_023286163.1">
    <property type="nucleotide sequence ID" value="XM_023430395.1"/>
</dbReference>
<reference evidence="4" key="1">
    <citation type="submission" date="2025-08" db="UniProtKB">
        <authorList>
            <consortium name="Ensembl"/>
        </authorList>
    </citation>
    <scope>IDENTIFICATION</scope>
</reference>
<organism evidence="4 5">
    <name type="scientific">Seriola lalandi dorsalis</name>
    <dbReference type="NCBI Taxonomy" id="1841481"/>
    <lineage>
        <taxon>Eukaryota</taxon>
        <taxon>Metazoa</taxon>
        <taxon>Chordata</taxon>
        <taxon>Craniata</taxon>
        <taxon>Vertebrata</taxon>
        <taxon>Euteleostomi</taxon>
        <taxon>Actinopterygii</taxon>
        <taxon>Neopterygii</taxon>
        <taxon>Teleostei</taxon>
        <taxon>Neoteleostei</taxon>
        <taxon>Acanthomorphata</taxon>
        <taxon>Carangaria</taxon>
        <taxon>Carangiformes</taxon>
        <taxon>Carangidae</taxon>
        <taxon>Seriola</taxon>
    </lineage>
</organism>
<name>A0A3B4XP40_SERLL</name>
<protein>
    <submittedName>
        <fullName evidence="4">F-box protein 34</fullName>
    </submittedName>
</protein>
<dbReference type="Gene3D" id="1.20.1280.50">
    <property type="match status" value="1"/>
</dbReference>
<dbReference type="PANTHER" id="PTHR16271">
    <property type="entry name" value="F-BOX ONLY PROTEIN 34/46 FAMILY MEMBER"/>
    <property type="match status" value="1"/>
</dbReference>
<dbReference type="Proteomes" id="UP000261360">
    <property type="component" value="Unplaced"/>
</dbReference>
<proteinExistence type="predicted"/>
<dbReference type="KEGG" id="slal:111672828"/>
<feature type="compositionally biased region" description="Low complexity" evidence="2">
    <location>
        <begin position="361"/>
        <end position="383"/>
    </location>
</feature>
<feature type="region of interest" description="Disordered" evidence="2">
    <location>
        <begin position="452"/>
        <end position="522"/>
    </location>
</feature>
<dbReference type="AlphaFoldDB" id="A0A3B4XP40"/>
<dbReference type="SUPFAM" id="SSF81383">
    <property type="entry name" value="F-box domain"/>
    <property type="match status" value="1"/>
</dbReference>
<feature type="compositionally biased region" description="Polar residues" evidence="2">
    <location>
        <begin position="389"/>
        <end position="405"/>
    </location>
</feature>
<feature type="compositionally biased region" description="Polar residues" evidence="2">
    <location>
        <begin position="418"/>
        <end position="428"/>
    </location>
</feature>
<dbReference type="PANTHER" id="PTHR16271:SF11">
    <property type="entry name" value="F-BOX ONLY PROTEIN 34"/>
    <property type="match status" value="1"/>
</dbReference>
<keyword evidence="5" id="KW-1185">Reference proteome</keyword>
<evidence type="ECO:0000259" key="3">
    <source>
        <dbReference type="PROSITE" id="PS50181"/>
    </source>
</evidence>
<sequence length="686" mass="74831">MHLKSYPKLMRSELRLDAAGVQTSSQRSSLFVSQQGALLKTCSSNHGNISSSRLPFSVISTNTLRCSNGTNSNIGSNVASLRLRASSSITLQLLPPPPGCENDTLRLYQTATEDVDAPLDIWTVIKPGHVREKIAIFASEEGRTDGARGSEHTSTSSSGGRDRAPPVCTNHSTMSGLTRAVKAKGSWEENCSAKRRRRSGSNQNQNLQQDQRTQVLDAQQHNHNSSPRRSDSTQTPGSRRCGDEAVTAAEEEEQKVSVVEMVAFLEQRASEQQLDCKPVLALQRSSTTITLSRPLPSEVKEGSEVREGSEDRGEEPESVKVSDMVAKLESECLRRKTEGVLSRSNSLRRMVGRVLLTAGDQGSSVTSSMTSSSSSLLGAQSPSREPISCSETASALTTPPSSLSGEAQEVGVGGALERQSTVTESQTVILPPQPEEAEPVPGLLFLSLPPAASACTDSIPPPKDSEPRPPHHRTTFDQEPAPSQPRPLAVSPSPDSGSQSEKRRWRKSGGGQEGEVVGASPCSAAVPLGRRASVSQDFLEMRQRLQQLLEPQPYLAVLPHHLLVKIFLLLPTQSLAALKCTCHYFKFVIENYGVRPADSLWVSDPRYRDDPCKQCKKRYGRGDVSLCRWHHKPYCQALPYGPGYWMCCHGAHRDAPGCNVGLHDNRWVPAFHSINVPIYRRSHDDD</sequence>
<feature type="compositionally biased region" description="Polar residues" evidence="2">
    <location>
        <begin position="213"/>
        <end position="237"/>
    </location>
</feature>
<feature type="region of interest" description="Disordered" evidence="2">
    <location>
        <begin position="359"/>
        <end position="440"/>
    </location>
</feature>
<dbReference type="InterPro" id="IPR001810">
    <property type="entry name" value="F-box_dom"/>
</dbReference>
<feature type="region of interest" description="Disordered" evidence="2">
    <location>
        <begin position="141"/>
        <end position="253"/>
    </location>
</feature>
<accession>A0A3B4XP40</accession>
<feature type="region of interest" description="Disordered" evidence="2">
    <location>
        <begin position="295"/>
        <end position="322"/>
    </location>
</feature>
<reference evidence="4" key="2">
    <citation type="submission" date="2025-09" db="UniProtKB">
        <authorList>
            <consortium name="Ensembl"/>
        </authorList>
    </citation>
    <scope>IDENTIFICATION</scope>
</reference>
<dbReference type="GeneID" id="111672828"/>
<dbReference type="CTD" id="55030"/>
<dbReference type="Pfam" id="PF12937">
    <property type="entry name" value="F-box-like"/>
    <property type="match status" value="1"/>
</dbReference>
<feature type="compositionally biased region" description="Basic and acidic residues" evidence="2">
    <location>
        <begin position="298"/>
        <end position="322"/>
    </location>
</feature>
<evidence type="ECO:0000313" key="4">
    <source>
        <dbReference type="Ensembl" id="ENSSLDP00000013553.1"/>
    </source>
</evidence>
<evidence type="ECO:0000256" key="1">
    <source>
        <dbReference type="ARBA" id="ARBA00022786"/>
    </source>
</evidence>
<dbReference type="InterPro" id="IPR036047">
    <property type="entry name" value="F-box-like_dom_sf"/>
</dbReference>
<evidence type="ECO:0000313" key="5">
    <source>
        <dbReference type="Proteomes" id="UP000261360"/>
    </source>
</evidence>
<dbReference type="GeneTree" id="ENSGT00530000064222"/>
<feature type="domain" description="F-box" evidence="3">
    <location>
        <begin position="552"/>
        <end position="604"/>
    </location>
</feature>
<dbReference type="PROSITE" id="PS50181">
    <property type="entry name" value="FBOX"/>
    <property type="match status" value="1"/>
</dbReference>